<gene>
    <name evidence="15" type="primary">feoB</name>
    <name evidence="15" type="ORF">IAD23_05430</name>
</gene>
<dbReference type="GO" id="GO:0005525">
    <property type="term" value="F:GTP binding"/>
    <property type="evidence" value="ECO:0007669"/>
    <property type="project" value="UniProtKB-KW"/>
</dbReference>
<evidence type="ECO:0000313" key="15">
    <source>
        <dbReference type="EMBL" id="HIU69384.1"/>
    </source>
</evidence>
<dbReference type="Proteomes" id="UP000824125">
    <property type="component" value="Unassembled WGS sequence"/>
</dbReference>
<keyword evidence="4" id="KW-1003">Cell membrane</keyword>
<sequence>MNGKKTVVLMGNPNVGKSTVFNELTGMHTHTGNWTGKTVDALTGTFYYKYNDYTLTDLPGTYSLLAHSQDEEIACDTLFFSRPDVVVCVVDAASLERNLSLVLQVRAITRHLIVLLNMCDAAEHWGITVDDKRLSEMLGVPVVRATARSGRGINCLLEEIHTMATGARPAGNEETLTFSAPVEMSVRRLQRALKNLPYDFGNTRFAAEALLRDPAFAQRILQHTGIDLHQQYAFETAWLQAQNTLERFDLQGKAGELMLDRFLERAKTIAAFCSKKSVKTQPHKTFMDKILLGKYTSYLATLLILALILWLTIVGSNYPSQWLKTLVDIGEVQLTAWLTAVGAPQAVVGVLCAGVYRVLGWVVSVMLPPMAIFFPLFALAEDVGLLPRFAFQLDPYYARCGACGKQALTMCMGLGCNAVGITGARIIDSPRERLLAIVTNALTPCNGRFPFLIAVITMFFTANSFYGALILLLLLCVSVGASLLSSLLLSKTLLRGQASSFVLEIPSFKRPQFFRVVGQTLKSKVLFVLGRAVCVAAPAGLLIWLLANVQAGDESLLVHISSFLDPAGRVIGLDGTMLLAFILGFPANEIVLPIALMTYLSSSSLVDYGALDGIRTILVENGWTVTTAVCACVFSMFHFPCSTALWTVYKETKSLKWSAVSFFLPLLLGTVCCAVISGISRLLT</sequence>
<protein>
    <recommendedName>
        <fullName evidence="10 13">Ferrous iron transport protein B</fullName>
    </recommendedName>
</protein>
<dbReference type="Pfam" id="PF02421">
    <property type="entry name" value="FeoB_N"/>
    <property type="match status" value="1"/>
</dbReference>
<feature type="binding site" evidence="11">
    <location>
        <begin position="57"/>
        <end position="60"/>
    </location>
    <ligand>
        <name>GTP</name>
        <dbReference type="ChEBI" id="CHEBI:37565"/>
        <label>1</label>
    </ligand>
</feature>
<accession>A0A9D1MUW8</accession>
<dbReference type="GO" id="GO:0005886">
    <property type="term" value="C:plasma membrane"/>
    <property type="evidence" value="ECO:0007669"/>
    <property type="project" value="UniProtKB-SubCell"/>
</dbReference>
<feature type="transmembrane region" description="Helical" evidence="13">
    <location>
        <begin position="407"/>
        <end position="427"/>
    </location>
</feature>
<evidence type="ECO:0000256" key="13">
    <source>
        <dbReference type="RuleBase" id="RU362098"/>
    </source>
</evidence>
<comment type="similarity">
    <text evidence="13">Belongs to the TRAFAC class TrmE-Era-EngA-EngB-Septin-like GTPase superfamily. FeoB GTPase (TC 9.A.8) family.</text>
</comment>
<comment type="function">
    <text evidence="1 13">Probable transporter of a GTP-driven Fe(2+) uptake system.</text>
</comment>
<dbReference type="EMBL" id="DVNM01000028">
    <property type="protein sequence ID" value="HIU69384.1"/>
    <property type="molecule type" value="Genomic_DNA"/>
</dbReference>
<feature type="binding site" evidence="12">
    <location>
        <position position="25"/>
    </location>
    <ligand>
        <name>Mg(2+)</name>
        <dbReference type="ChEBI" id="CHEBI:18420"/>
        <label>2</label>
    </ligand>
</feature>
<feature type="transmembrane region" description="Helical" evidence="13">
    <location>
        <begin position="525"/>
        <end position="547"/>
    </location>
</feature>
<reference evidence="15" key="2">
    <citation type="journal article" date="2021" name="PeerJ">
        <title>Extensive microbial diversity within the chicken gut microbiome revealed by metagenomics and culture.</title>
        <authorList>
            <person name="Gilroy R."/>
            <person name="Ravi A."/>
            <person name="Getino M."/>
            <person name="Pursley I."/>
            <person name="Horton D.L."/>
            <person name="Alikhan N.F."/>
            <person name="Baker D."/>
            <person name="Gharbi K."/>
            <person name="Hall N."/>
            <person name="Watson M."/>
            <person name="Adriaenssens E.M."/>
            <person name="Foster-Nyarko E."/>
            <person name="Jarju S."/>
            <person name="Secka A."/>
            <person name="Antonio M."/>
            <person name="Oren A."/>
            <person name="Chaudhuri R.R."/>
            <person name="La Ragione R."/>
            <person name="Hildebrand F."/>
            <person name="Pallen M.J."/>
        </authorList>
    </citation>
    <scope>NUCLEOTIDE SEQUENCE</scope>
    <source>
        <strain evidence="15">CHK176-6737</strain>
    </source>
</reference>
<proteinExistence type="inferred from homology"/>
<evidence type="ECO:0000259" key="14">
    <source>
        <dbReference type="PROSITE" id="PS51711"/>
    </source>
</evidence>
<evidence type="ECO:0000256" key="4">
    <source>
        <dbReference type="ARBA" id="ARBA00022475"/>
    </source>
</evidence>
<dbReference type="SUPFAM" id="SSF52540">
    <property type="entry name" value="P-loop containing nucleoside triphosphate hydrolases"/>
    <property type="match status" value="1"/>
</dbReference>
<dbReference type="InterPro" id="IPR011640">
    <property type="entry name" value="Fe2_transport_prot_B_C"/>
</dbReference>
<evidence type="ECO:0000256" key="10">
    <source>
        <dbReference type="NCBIfam" id="TIGR00437"/>
    </source>
</evidence>
<dbReference type="InterPro" id="IPR050860">
    <property type="entry name" value="FeoB_GTPase"/>
</dbReference>
<comment type="subcellular location">
    <subcellularLocation>
        <location evidence="2 13">Cell membrane</location>
        <topology evidence="2 13">Multi-pass membrane protein</topology>
    </subcellularLocation>
</comment>
<evidence type="ECO:0000256" key="6">
    <source>
        <dbReference type="ARBA" id="ARBA00022741"/>
    </source>
</evidence>
<dbReference type="InterPro" id="IPR011642">
    <property type="entry name" value="Gate_dom"/>
</dbReference>
<keyword evidence="12" id="KW-0479">Metal-binding</keyword>
<dbReference type="PROSITE" id="PS51711">
    <property type="entry name" value="G_FEOB"/>
    <property type="match status" value="1"/>
</dbReference>
<keyword evidence="5 13" id="KW-0812">Transmembrane</keyword>
<feature type="binding site" evidence="11">
    <location>
        <begin position="11"/>
        <end position="18"/>
    </location>
    <ligand>
        <name>GTP</name>
        <dbReference type="ChEBI" id="CHEBI:37565"/>
        <label>1</label>
    </ligand>
</feature>
<keyword evidence="3 13" id="KW-0813">Transport</keyword>
<keyword evidence="13" id="KW-0410">Iron transport</keyword>
<organism evidence="15 16">
    <name type="scientific">Candidatus Scybalenecus merdavium</name>
    <dbReference type="NCBI Taxonomy" id="2840939"/>
    <lineage>
        <taxon>Bacteria</taxon>
        <taxon>Bacillati</taxon>
        <taxon>Bacillota</taxon>
        <taxon>Clostridia</taxon>
        <taxon>Eubacteriales</taxon>
        <taxon>Oscillospiraceae</taxon>
        <taxon>Oscillospiraceae incertae sedis</taxon>
        <taxon>Candidatus Scybalenecus</taxon>
    </lineage>
</organism>
<evidence type="ECO:0000313" key="16">
    <source>
        <dbReference type="Proteomes" id="UP000824125"/>
    </source>
</evidence>
<dbReference type="Gene3D" id="3.40.50.300">
    <property type="entry name" value="P-loop containing nucleotide triphosphate hydrolases"/>
    <property type="match status" value="1"/>
</dbReference>
<evidence type="ECO:0000256" key="3">
    <source>
        <dbReference type="ARBA" id="ARBA00022448"/>
    </source>
</evidence>
<dbReference type="Pfam" id="PF07670">
    <property type="entry name" value="Gate"/>
    <property type="match status" value="2"/>
</dbReference>
<evidence type="ECO:0000256" key="2">
    <source>
        <dbReference type="ARBA" id="ARBA00004651"/>
    </source>
</evidence>
<feature type="transmembrane region" description="Helical" evidence="13">
    <location>
        <begin position="334"/>
        <end position="352"/>
    </location>
</feature>
<evidence type="ECO:0000256" key="8">
    <source>
        <dbReference type="ARBA" id="ARBA00023134"/>
    </source>
</evidence>
<reference evidence="15" key="1">
    <citation type="submission" date="2020-10" db="EMBL/GenBank/DDBJ databases">
        <authorList>
            <person name="Gilroy R."/>
        </authorList>
    </citation>
    <scope>NUCLEOTIDE SEQUENCE</scope>
    <source>
        <strain evidence="15">CHK176-6737</strain>
    </source>
</reference>
<keyword evidence="7 13" id="KW-1133">Transmembrane helix</keyword>
<dbReference type="GO" id="GO:0046872">
    <property type="term" value="F:metal ion binding"/>
    <property type="evidence" value="ECO:0007669"/>
    <property type="project" value="UniProtKB-KW"/>
</dbReference>
<feature type="transmembrane region" description="Helical" evidence="13">
    <location>
        <begin position="466"/>
        <end position="489"/>
    </location>
</feature>
<feature type="transmembrane region" description="Helical" evidence="13">
    <location>
        <begin position="434"/>
        <end position="460"/>
    </location>
</feature>
<feature type="domain" description="FeoB-type G" evidence="14">
    <location>
        <begin position="4"/>
        <end position="166"/>
    </location>
</feature>
<feature type="transmembrane region" description="Helical" evidence="13">
    <location>
        <begin position="623"/>
        <end position="648"/>
    </location>
</feature>
<dbReference type="InterPro" id="IPR027417">
    <property type="entry name" value="P-loop_NTPase"/>
</dbReference>
<dbReference type="Pfam" id="PF07664">
    <property type="entry name" value="FeoB_C"/>
    <property type="match status" value="1"/>
</dbReference>
<feature type="binding site" evidence="11">
    <location>
        <begin position="36"/>
        <end position="40"/>
    </location>
    <ligand>
        <name>GTP</name>
        <dbReference type="ChEBI" id="CHEBI:37565"/>
        <label>1</label>
    </ligand>
</feature>
<feature type="transmembrane region" description="Helical" evidence="13">
    <location>
        <begin position="567"/>
        <end position="585"/>
    </location>
</feature>
<evidence type="ECO:0000256" key="9">
    <source>
        <dbReference type="ARBA" id="ARBA00023136"/>
    </source>
</evidence>
<comment type="caution">
    <text evidence="15">The sequence shown here is derived from an EMBL/GenBank/DDBJ whole genome shotgun (WGS) entry which is preliminary data.</text>
</comment>
<feature type="binding site" evidence="11">
    <location>
        <begin position="117"/>
        <end position="120"/>
    </location>
    <ligand>
        <name>GTP</name>
        <dbReference type="ChEBI" id="CHEBI:37565"/>
        <label>1</label>
    </ligand>
</feature>
<keyword evidence="12" id="KW-0460">Magnesium</keyword>
<dbReference type="NCBIfam" id="TIGR00437">
    <property type="entry name" value="feoB"/>
    <property type="match status" value="1"/>
</dbReference>
<evidence type="ECO:0000256" key="5">
    <source>
        <dbReference type="ARBA" id="ARBA00022692"/>
    </source>
</evidence>
<dbReference type="InterPro" id="IPR030389">
    <property type="entry name" value="G_FEOB_dom"/>
</dbReference>
<feature type="transmembrane region" description="Helical" evidence="13">
    <location>
        <begin position="660"/>
        <end position="683"/>
    </location>
</feature>
<evidence type="ECO:0000256" key="7">
    <source>
        <dbReference type="ARBA" id="ARBA00022989"/>
    </source>
</evidence>
<dbReference type="AlphaFoldDB" id="A0A9D1MUW8"/>
<dbReference type="GO" id="GO:0015093">
    <property type="term" value="F:ferrous iron transmembrane transporter activity"/>
    <property type="evidence" value="ECO:0007669"/>
    <property type="project" value="UniProtKB-UniRule"/>
</dbReference>
<dbReference type="InterPro" id="IPR003373">
    <property type="entry name" value="Fe2_transport_prot-B"/>
</dbReference>
<dbReference type="PANTHER" id="PTHR43185:SF2">
    <property type="entry name" value="FERROUS IRON TRANSPORT PROTEIN B"/>
    <property type="match status" value="1"/>
</dbReference>
<dbReference type="CDD" id="cd01879">
    <property type="entry name" value="FeoB"/>
    <property type="match status" value="1"/>
</dbReference>
<dbReference type="PANTHER" id="PTHR43185">
    <property type="entry name" value="FERROUS IRON TRANSPORT PROTEIN B"/>
    <property type="match status" value="1"/>
</dbReference>
<keyword evidence="13" id="KW-0408">Iron</keyword>
<evidence type="ECO:0000256" key="12">
    <source>
        <dbReference type="PIRSR" id="PIRSR603373-2"/>
    </source>
</evidence>
<feature type="binding site" evidence="12">
    <location>
        <position position="22"/>
    </location>
    <ligand>
        <name>Mg(2+)</name>
        <dbReference type="ChEBI" id="CHEBI:18420"/>
        <label>1</label>
    </ligand>
</feature>
<evidence type="ECO:0000256" key="1">
    <source>
        <dbReference type="ARBA" id="ARBA00003926"/>
    </source>
</evidence>
<keyword evidence="9 13" id="KW-0472">Membrane</keyword>
<evidence type="ECO:0000256" key="11">
    <source>
        <dbReference type="PIRSR" id="PIRSR603373-1"/>
    </source>
</evidence>
<feature type="transmembrane region" description="Helical" evidence="13">
    <location>
        <begin position="359"/>
        <end position="380"/>
    </location>
</feature>
<name>A0A9D1MUW8_9FIRM</name>
<keyword evidence="8 11" id="KW-0342">GTP-binding</keyword>
<feature type="binding site" evidence="12">
    <location>
        <position position="26"/>
    </location>
    <ligand>
        <name>Mg(2+)</name>
        <dbReference type="ChEBI" id="CHEBI:18420"/>
        <label>2</label>
    </ligand>
</feature>
<keyword evidence="6 11" id="KW-0547">Nucleotide-binding</keyword>
<feature type="transmembrane region" description="Helical" evidence="13">
    <location>
        <begin position="295"/>
        <end position="314"/>
    </location>
</feature>
<keyword evidence="13" id="KW-0406">Ion transport</keyword>